<accession>A0A1Y2G2R5</accession>
<dbReference type="Pfam" id="PF24845">
    <property type="entry name" value="DUF7721"/>
    <property type="match status" value="1"/>
</dbReference>
<dbReference type="Proteomes" id="UP000193467">
    <property type="component" value="Unassembled WGS sequence"/>
</dbReference>
<dbReference type="EMBL" id="MCGR01000002">
    <property type="protein sequence ID" value="ORY91679.1"/>
    <property type="molecule type" value="Genomic_DNA"/>
</dbReference>
<name>A0A1Y2G2R5_9BASI</name>
<evidence type="ECO:0000259" key="2">
    <source>
        <dbReference type="Pfam" id="PF24845"/>
    </source>
</evidence>
<organism evidence="3 4">
    <name type="scientific">Leucosporidium creatinivorum</name>
    <dbReference type="NCBI Taxonomy" id="106004"/>
    <lineage>
        <taxon>Eukaryota</taxon>
        <taxon>Fungi</taxon>
        <taxon>Dikarya</taxon>
        <taxon>Basidiomycota</taxon>
        <taxon>Pucciniomycotina</taxon>
        <taxon>Microbotryomycetes</taxon>
        <taxon>Leucosporidiales</taxon>
        <taxon>Leucosporidium</taxon>
    </lineage>
</organism>
<dbReference type="PANTHER" id="PTHR39477">
    <property type="entry name" value="CHROMOSOME 8, WHOLE GENOME SHOTGUN SEQUENCE"/>
    <property type="match status" value="1"/>
</dbReference>
<feature type="compositionally biased region" description="Low complexity" evidence="1">
    <location>
        <begin position="17"/>
        <end position="29"/>
    </location>
</feature>
<dbReference type="InterPro" id="IPR056138">
    <property type="entry name" value="DUF7721"/>
</dbReference>
<dbReference type="PANTHER" id="PTHR39477:SF1">
    <property type="entry name" value="BETA-FLANKING PROTEIN"/>
    <property type="match status" value="1"/>
</dbReference>
<dbReference type="AlphaFoldDB" id="A0A1Y2G2R5"/>
<evidence type="ECO:0000313" key="3">
    <source>
        <dbReference type="EMBL" id="ORY91679.1"/>
    </source>
</evidence>
<proteinExistence type="predicted"/>
<reference evidence="3 4" key="1">
    <citation type="submission" date="2016-07" db="EMBL/GenBank/DDBJ databases">
        <title>Pervasive Adenine N6-methylation of Active Genes in Fungi.</title>
        <authorList>
            <consortium name="DOE Joint Genome Institute"/>
            <person name="Mondo S.J."/>
            <person name="Dannebaum R.O."/>
            <person name="Kuo R.C."/>
            <person name="Labutti K."/>
            <person name="Haridas S."/>
            <person name="Kuo A."/>
            <person name="Salamov A."/>
            <person name="Ahrendt S.R."/>
            <person name="Lipzen A."/>
            <person name="Sullivan W."/>
            <person name="Andreopoulos W.B."/>
            <person name="Clum A."/>
            <person name="Lindquist E."/>
            <person name="Daum C."/>
            <person name="Ramamoorthy G.K."/>
            <person name="Gryganskyi A."/>
            <person name="Culley D."/>
            <person name="Magnuson J.K."/>
            <person name="James T.Y."/>
            <person name="O'Malley M.A."/>
            <person name="Stajich J.E."/>
            <person name="Spatafora J.W."/>
            <person name="Visel A."/>
            <person name="Grigoriev I.V."/>
        </authorList>
    </citation>
    <scope>NUCLEOTIDE SEQUENCE [LARGE SCALE GENOMIC DNA]</scope>
    <source>
        <strain evidence="3 4">62-1032</strain>
    </source>
</reference>
<dbReference type="OrthoDB" id="2290255at2759"/>
<feature type="compositionally biased region" description="Polar residues" evidence="1">
    <location>
        <begin position="37"/>
        <end position="48"/>
    </location>
</feature>
<keyword evidence="4" id="KW-1185">Reference proteome</keyword>
<sequence length="220" mass="22424">MDGFMNLAKQGYAAYESSQSGHQGQDQSQPYGVQGSAALNSNDNNRPSQGGLELDHEVAQHASNFSGGQDSSLFTTALSFLNKQGDDGEELDEQGIQQAHEKAYGQGDASSLGSKSLGAAAAMQALKSFTSGSSDQQTSSSSGGSFQTKLISMAMAEAAKLFDQQGGASGGNKQDVVNGAGQAMMKLLLKNQVSGLMGGGSAGGSSGGMSQLLGMAKQFM</sequence>
<gene>
    <name evidence="3" type="ORF">BCR35DRAFT_349463</name>
</gene>
<dbReference type="InParanoid" id="A0A1Y2G2R5"/>
<feature type="region of interest" description="Disordered" evidence="1">
    <location>
        <begin position="13"/>
        <end position="54"/>
    </location>
</feature>
<evidence type="ECO:0000313" key="4">
    <source>
        <dbReference type="Proteomes" id="UP000193467"/>
    </source>
</evidence>
<protein>
    <recommendedName>
        <fullName evidence="2">DUF7721 domain-containing protein</fullName>
    </recommendedName>
</protein>
<dbReference type="STRING" id="106004.A0A1Y2G2R5"/>
<comment type="caution">
    <text evidence="3">The sequence shown here is derived from an EMBL/GenBank/DDBJ whole genome shotgun (WGS) entry which is preliminary data.</text>
</comment>
<evidence type="ECO:0000256" key="1">
    <source>
        <dbReference type="SAM" id="MobiDB-lite"/>
    </source>
</evidence>
<feature type="domain" description="DUF7721" evidence="2">
    <location>
        <begin position="56"/>
        <end position="134"/>
    </location>
</feature>